<dbReference type="AlphaFoldDB" id="A0A250VQS0"/>
<dbReference type="STRING" id="1963.AQJ27_42945"/>
<reference evidence="2" key="1">
    <citation type="submission" date="2017-05" db="EMBL/GenBank/DDBJ databases">
        <title>Streptomyces olivochromogenes NBRC 3561 whole genome shotgun sequence.</title>
        <authorList>
            <person name="Dohra H."/>
            <person name="Kodani S."/>
        </authorList>
    </citation>
    <scope>NUCLEOTIDE SEQUENCE [LARGE SCALE GENOMIC DNA]</scope>
    <source>
        <strain evidence="2">NBRC 3561</strain>
    </source>
</reference>
<accession>A0A250VQS0</accession>
<evidence type="ECO:0000313" key="1">
    <source>
        <dbReference type="EMBL" id="GAX56424.1"/>
    </source>
</evidence>
<dbReference type="Proteomes" id="UP000217446">
    <property type="component" value="Unassembled WGS sequence"/>
</dbReference>
<comment type="caution">
    <text evidence="1">The sequence shown here is derived from an EMBL/GenBank/DDBJ whole genome shotgun (WGS) entry which is preliminary data.</text>
</comment>
<evidence type="ECO:0000313" key="2">
    <source>
        <dbReference type="Proteomes" id="UP000217446"/>
    </source>
</evidence>
<gene>
    <name evidence="1" type="ORF">SO3561_07991</name>
</gene>
<organism evidence="1 2">
    <name type="scientific">Streptomyces olivochromogenes</name>
    <dbReference type="NCBI Taxonomy" id="1963"/>
    <lineage>
        <taxon>Bacteria</taxon>
        <taxon>Bacillati</taxon>
        <taxon>Actinomycetota</taxon>
        <taxon>Actinomycetes</taxon>
        <taxon>Kitasatosporales</taxon>
        <taxon>Streptomycetaceae</taxon>
        <taxon>Streptomyces</taxon>
    </lineage>
</organism>
<proteinExistence type="predicted"/>
<name>A0A250VQS0_STROL</name>
<keyword evidence="2" id="KW-1185">Reference proteome</keyword>
<sequence>MGWCADNRAAVQGEVSPDSVASLVAKAVKLLKRVPGAWKWSRNVAKKAYSLGKTAGVAYLKRKFSEMHSWSPIKWVWKTILAFSNVPTLWAIIEWIAHHA</sequence>
<dbReference type="EMBL" id="BDQI01000026">
    <property type="protein sequence ID" value="GAX56424.1"/>
    <property type="molecule type" value="Genomic_DNA"/>
</dbReference>
<protein>
    <submittedName>
        <fullName evidence="1">Uncharacterized protein</fullName>
    </submittedName>
</protein>